<evidence type="ECO:0000256" key="1">
    <source>
        <dbReference type="SAM" id="MobiDB-lite"/>
    </source>
</evidence>
<evidence type="ECO:0000313" key="2">
    <source>
        <dbReference type="EMBL" id="EGZ05598.1"/>
    </source>
</evidence>
<dbReference type="AlphaFoldDB" id="G5AG86"/>
<accession>G5AG86</accession>
<evidence type="ECO:0000313" key="3">
    <source>
        <dbReference type="Proteomes" id="UP000002640"/>
    </source>
</evidence>
<dbReference type="GeneID" id="20642954"/>
<reference evidence="2 3" key="1">
    <citation type="journal article" date="2006" name="Science">
        <title>Phytophthora genome sequences uncover evolutionary origins and mechanisms of pathogenesis.</title>
        <authorList>
            <person name="Tyler B.M."/>
            <person name="Tripathy S."/>
            <person name="Zhang X."/>
            <person name="Dehal P."/>
            <person name="Jiang R.H."/>
            <person name="Aerts A."/>
            <person name="Arredondo F.D."/>
            <person name="Baxter L."/>
            <person name="Bensasson D."/>
            <person name="Beynon J.L."/>
            <person name="Chapman J."/>
            <person name="Damasceno C.M."/>
            <person name="Dorrance A.E."/>
            <person name="Dou D."/>
            <person name="Dickerman A.W."/>
            <person name="Dubchak I.L."/>
            <person name="Garbelotto M."/>
            <person name="Gijzen M."/>
            <person name="Gordon S.G."/>
            <person name="Govers F."/>
            <person name="Grunwald N.J."/>
            <person name="Huang W."/>
            <person name="Ivors K.L."/>
            <person name="Jones R.W."/>
            <person name="Kamoun S."/>
            <person name="Krampis K."/>
            <person name="Lamour K.H."/>
            <person name="Lee M.K."/>
            <person name="McDonald W.H."/>
            <person name="Medina M."/>
            <person name="Meijer H.J."/>
            <person name="Nordberg E.K."/>
            <person name="Maclean D.J."/>
            <person name="Ospina-Giraldo M.D."/>
            <person name="Morris P.F."/>
            <person name="Phuntumart V."/>
            <person name="Putnam N.H."/>
            <person name="Rash S."/>
            <person name="Rose J.K."/>
            <person name="Sakihama Y."/>
            <person name="Salamov A.A."/>
            <person name="Savidor A."/>
            <person name="Scheuring C.F."/>
            <person name="Smith B.M."/>
            <person name="Sobral B.W."/>
            <person name="Terry A."/>
            <person name="Torto-Alalibo T.A."/>
            <person name="Win J."/>
            <person name="Xu Z."/>
            <person name="Zhang H."/>
            <person name="Grigoriev I.V."/>
            <person name="Rokhsar D.S."/>
            <person name="Boore J.L."/>
        </authorList>
    </citation>
    <scope>NUCLEOTIDE SEQUENCE [LARGE SCALE GENOMIC DNA]</scope>
    <source>
        <strain evidence="2 3">P6497</strain>
    </source>
</reference>
<proteinExistence type="predicted"/>
<dbReference type="InParanoid" id="G5AG86"/>
<name>G5AG86_PHYSP</name>
<keyword evidence="3" id="KW-1185">Reference proteome</keyword>
<dbReference type="RefSeq" id="XP_009539129.1">
    <property type="nucleotide sequence ID" value="XM_009540834.1"/>
</dbReference>
<sequence length="564" mass="63447">MQSVMRAIVVRGEGTSVDLNSEYEARRRVLLHEEIVRRPDSSSQLEQVIYDNQVRNDEQIDQLGQYVAQSMDRVSTVVSEKLDARFQEVLSHSQSQVQSSVGVSFTQQMGECENRLRVGVQDSVTEIKYATNSVLQDHERKMIEAMHEIRSTTAAAIDTRISHHETDCERRWQETLQKTTDMGDERAQLFAAVQADEVETRLNGKLKTSMAIAAAECKQLHLQTELNLRSVMESSHAELEKLIETSAHDLADTLERGLQQRLDDSIRASHGELSKRIDDSSAQFAARITEAARLERTKVEGALDSRNAALEDSLQKQLRESQDELHRQMRDVKDCVSQHSARVKSHKTHIDELIHKKEAKLEVRLKEMVRQMEIKFDRRFTELAEQGQRQVSEEVTTPVVNVTIDKASDTSLISHDKTNEERCRRCTTPVTRPGDDDTSQEPVDIDMRLGVENRGGGNVDIADRDGSVLAVLLDIKNRLVSLHAATASANRTDRTSSAEASTDAASFIAESLQQETKPNGPSDLAAARRAATKATNDRAIKRAQILRRSAGIKKRQVRKSQKKE</sequence>
<feature type="region of interest" description="Disordered" evidence="1">
    <location>
        <begin position="512"/>
        <end position="564"/>
    </location>
</feature>
<dbReference type="SMR" id="G5AG86"/>
<organism evidence="2 3">
    <name type="scientific">Phytophthora sojae (strain P6497)</name>
    <name type="common">Soybean stem and root rot agent</name>
    <name type="synonym">Phytophthora megasperma f. sp. glycines</name>
    <dbReference type="NCBI Taxonomy" id="1094619"/>
    <lineage>
        <taxon>Eukaryota</taxon>
        <taxon>Sar</taxon>
        <taxon>Stramenopiles</taxon>
        <taxon>Oomycota</taxon>
        <taxon>Peronosporomycetes</taxon>
        <taxon>Peronosporales</taxon>
        <taxon>Peronosporaceae</taxon>
        <taxon>Phytophthora</taxon>
    </lineage>
</organism>
<dbReference type="Proteomes" id="UP000002640">
    <property type="component" value="Unassembled WGS sequence"/>
</dbReference>
<protein>
    <submittedName>
        <fullName evidence="2">Uncharacterized protein</fullName>
    </submittedName>
</protein>
<gene>
    <name evidence="2" type="ORF">PHYSODRAFT_307826</name>
</gene>
<dbReference type="EMBL" id="JH159166">
    <property type="protein sequence ID" value="EGZ05598.1"/>
    <property type="molecule type" value="Genomic_DNA"/>
</dbReference>
<feature type="compositionally biased region" description="Basic residues" evidence="1">
    <location>
        <begin position="550"/>
        <end position="564"/>
    </location>
</feature>
<dbReference type="KEGG" id="psoj:PHYSODRAFT_307826"/>
<dbReference type="OMA" id="TFECERR"/>
<feature type="compositionally biased region" description="Low complexity" evidence="1">
    <location>
        <begin position="525"/>
        <end position="534"/>
    </location>
</feature>